<dbReference type="PANTHER" id="PTHR24305">
    <property type="entry name" value="CYTOCHROME P450"/>
    <property type="match status" value="1"/>
</dbReference>
<dbReference type="PANTHER" id="PTHR24305:SF187">
    <property type="entry name" value="P450, PUTATIVE (EUROFUNG)-RELATED"/>
    <property type="match status" value="1"/>
</dbReference>
<dbReference type="PRINTS" id="PR00385">
    <property type="entry name" value="P450"/>
</dbReference>
<dbReference type="Proteomes" id="UP000313359">
    <property type="component" value="Unassembled WGS sequence"/>
</dbReference>
<evidence type="ECO:0000256" key="2">
    <source>
        <dbReference type="ARBA" id="ARBA00005179"/>
    </source>
</evidence>
<keyword evidence="4 8" id="KW-0479">Metal-binding</keyword>
<dbReference type="SUPFAM" id="SSF48264">
    <property type="entry name" value="Cytochrome P450"/>
    <property type="match status" value="1"/>
</dbReference>
<reference evidence="9" key="1">
    <citation type="journal article" date="2018" name="Genome Biol. Evol.">
        <title>Genomics and development of Lentinus tigrinus, a white-rot wood-decaying mushroom with dimorphic fruiting bodies.</title>
        <authorList>
            <person name="Wu B."/>
            <person name="Xu Z."/>
            <person name="Knudson A."/>
            <person name="Carlson A."/>
            <person name="Chen N."/>
            <person name="Kovaka S."/>
            <person name="LaButti K."/>
            <person name="Lipzen A."/>
            <person name="Pennachio C."/>
            <person name="Riley R."/>
            <person name="Schakwitz W."/>
            <person name="Umezawa K."/>
            <person name="Ohm R.A."/>
            <person name="Grigoriev I.V."/>
            <person name="Nagy L.G."/>
            <person name="Gibbons J."/>
            <person name="Hibbett D."/>
        </authorList>
    </citation>
    <scope>NUCLEOTIDE SEQUENCE [LARGE SCALE GENOMIC DNA]</scope>
    <source>
        <strain evidence="9">ALCF2SS1-6</strain>
    </source>
</reference>
<dbReference type="OrthoDB" id="6692864at2759"/>
<keyword evidence="8" id="KW-0349">Heme</keyword>
<accession>A0A5C2S9V0</accession>
<evidence type="ECO:0000256" key="8">
    <source>
        <dbReference type="PIRSR" id="PIRSR602403-1"/>
    </source>
</evidence>
<dbReference type="GO" id="GO:0005506">
    <property type="term" value="F:iron ion binding"/>
    <property type="evidence" value="ECO:0007669"/>
    <property type="project" value="InterPro"/>
</dbReference>
<dbReference type="PRINTS" id="PR00465">
    <property type="entry name" value="EP450IV"/>
</dbReference>
<comment type="cofactor">
    <cofactor evidence="1 8">
        <name>heme</name>
        <dbReference type="ChEBI" id="CHEBI:30413"/>
    </cofactor>
</comment>
<comment type="similarity">
    <text evidence="3">Belongs to the cytochrome P450 family.</text>
</comment>
<sequence>MGSSPSDLVAVSVALALVAHQIFRRHETYAPSAHAVLIFGPPCAVAAYVSSYPGSSWTFANAFRKSLATYVVSLLSSIVAYRISPWHPLARYPGPLLHKTTNLVAGIWTASGYRNQHIRSLHERYGDVVRIAPNELSICDVSAIPYLTNVPKGPGMVGFAMSEERVTMMGIKDQEEHLRRRRPWIRGLNQSALKEYEAPVTARVQLLLRCLEEQEGEVDLSQWFSFLAQDIMGDMAFGGVTELIRDRGRNNIFSVIEEGLAIGTTFGQLPWLGIYVGRIPGAARKLTTLWNTARELAKKRLERGSTKPDLFYYLNNEDLPDAPPPPHEHLADDALLAVIGGSDTSSVALNNMFFCLLTHPAAYAALQADVDRAFRPEDNPYNTHRYTEMHYLRAVINETLRLYHPAGIGGQHQVPANGPGVAAGSLYIPPGTIFFLTVHALHLNPRNFSYPTEFWPERWLIEWGHLRIEDARMPDGKPRLSMDDFVHNEAAFTPFGTGIYNCVGKGLAMLEMRMTVTALMHKFELRLRDGWNTSEFPAQMKEYVTSTRPSLPVVLSPRW</sequence>
<keyword evidence="6 8" id="KW-0408">Iron</keyword>
<evidence type="ECO:0000256" key="1">
    <source>
        <dbReference type="ARBA" id="ARBA00001971"/>
    </source>
</evidence>
<evidence type="ECO:0000256" key="3">
    <source>
        <dbReference type="ARBA" id="ARBA00010617"/>
    </source>
</evidence>
<protein>
    <submittedName>
        <fullName evidence="9">High nitrogen upregulated cytochrome P450 monooxygenase 2</fullName>
    </submittedName>
</protein>
<evidence type="ECO:0000256" key="6">
    <source>
        <dbReference type="ARBA" id="ARBA00023004"/>
    </source>
</evidence>
<name>A0A5C2S9V0_9APHY</name>
<dbReference type="Pfam" id="PF00067">
    <property type="entry name" value="p450"/>
    <property type="match status" value="1"/>
</dbReference>
<keyword evidence="5" id="KW-0560">Oxidoreductase</keyword>
<dbReference type="AlphaFoldDB" id="A0A5C2S9V0"/>
<evidence type="ECO:0000256" key="4">
    <source>
        <dbReference type="ARBA" id="ARBA00022723"/>
    </source>
</evidence>
<dbReference type="GO" id="GO:0020037">
    <property type="term" value="F:heme binding"/>
    <property type="evidence" value="ECO:0007669"/>
    <property type="project" value="InterPro"/>
</dbReference>
<dbReference type="EMBL" id="ML122265">
    <property type="protein sequence ID" value="RPD60593.1"/>
    <property type="molecule type" value="Genomic_DNA"/>
</dbReference>
<dbReference type="GO" id="GO:0004497">
    <property type="term" value="F:monooxygenase activity"/>
    <property type="evidence" value="ECO:0007669"/>
    <property type="project" value="UniProtKB-KW"/>
</dbReference>
<dbReference type="Gene3D" id="1.10.630.10">
    <property type="entry name" value="Cytochrome P450"/>
    <property type="match status" value="1"/>
</dbReference>
<dbReference type="GO" id="GO:0016705">
    <property type="term" value="F:oxidoreductase activity, acting on paired donors, with incorporation or reduction of molecular oxygen"/>
    <property type="evidence" value="ECO:0007669"/>
    <property type="project" value="InterPro"/>
</dbReference>
<keyword evidence="10" id="KW-1185">Reference proteome</keyword>
<feature type="binding site" description="axial binding residue" evidence="8">
    <location>
        <position position="502"/>
    </location>
    <ligand>
        <name>heme</name>
        <dbReference type="ChEBI" id="CHEBI:30413"/>
    </ligand>
    <ligandPart>
        <name>Fe</name>
        <dbReference type="ChEBI" id="CHEBI:18248"/>
    </ligandPart>
</feature>
<gene>
    <name evidence="9" type="ORF">L227DRAFT_547581</name>
</gene>
<keyword evidence="7 9" id="KW-0503">Monooxygenase</keyword>
<evidence type="ECO:0000313" key="9">
    <source>
        <dbReference type="EMBL" id="RPD60593.1"/>
    </source>
</evidence>
<dbReference type="InterPro" id="IPR001128">
    <property type="entry name" value="Cyt_P450"/>
</dbReference>
<proteinExistence type="inferred from homology"/>
<evidence type="ECO:0000313" key="10">
    <source>
        <dbReference type="Proteomes" id="UP000313359"/>
    </source>
</evidence>
<dbReference type="STRING" id="1328759.A0A5C2S9V0"/>
<organism evidence="9 10">
    <name type="scientific">Lentinus tigrinus ALCF2SS1-6</name>
    <dbReference type="NCBI Taxonomy" id="1328759"/>
    <lineage>
        <taxon>Eukaryota</taxon>
        <taxon>Fungi</taxon>
        <taxon>Dikarya</taxon>
        <taxon>Basidiomycota</taxon>
        <taxon>Agaricomycotina</taxon>
        <taxon>Agaricomycetes</taxon>
        <taxon>Polyporales</taxon>
        <taxon>Polyporaceae</taxon>
        <taxon>Lentinus</taxon>
    </lineage>
</organism>
<dbReference type="InterPro" id="IPR036396">
    <property type="entry name" value="Cyt_P450_sf"/>
</dbReference>
<evidence type="ECO:0000256" key="7">
    <source>
        <dbReference type="ARBA" id="ARBA00023033"/>
    </source>
</evidence>
<dbReference type="InterPro" id="IPR050121">
    <property type="entry name" value="Cytochrome_P450_monoxygenase"/>
</dbReference>
<comment type="pathway">
    <text evidence="2">Secondary metabolite biosynthesis.</text>
</comment>
<evidence type="ECO:0000256" key="5">
    <source>
        <dbReference type="ARBA" id="ARBA00023002"/>
    </source>
</evidence>
<dbReference type="InterPro" id="IPR002403">
    <property type="entry name" value="Cyt_P450_E_grp-IV"/>
</dbReference>